<sequence>MHASKTFMITAYHVAASNDARSVTVATVCSRLLLQYDALRMPLVEHRFQQWPVPQAYVHDCDVLLRGNRFRLFFQRHRYLPLNPTLEIQGDLIIMRVGQKNTRNVVNLRSGDTRLARLIARRYALFLHATIVPHLELDLLLI</sequence>
<dbReference type="EMBL" id="JBANRG010000043">
    <property type="protein sequence ID" value="KAK7446687.1"/>
    <property type="molecule type" value="Genomic_DNA"/>
</dbReference>
<dbReference type="Proteomes" id="UP001498398">
    <property type="component" value="Unassembled WGS sequence"/>
</dbReference>
<reference evidence="1 2" key="1">
    <citation type="submission" date="2024-01" db="EMBL/GenBank/DDBJ databases">
        <title>A draft genome for the cacao thread blight pathogen Marasmiellus scandens.</title>
        <authorList>
            <person name="Baruah I.K."/>
            <person name="Leung J."/>
            <person name="Bukari Y."/>
            <person name="Amoako-Attah I."/>
            <person name="Meinhardt L.W."/>
            <person name="Bailey B.A."/>
            <person name="Cohen S.P."/>
        </authorList>
    </citation>
    <scope>NUCLEOTIDE SEQUENCE [LARGE SCALE GENOMIC DNA]</scope>
    <source>
        <strain evidence="1 2">GH-19</strain>
    </source>
</reference>
<accession>A0ABR1J0J5</accession>
<evidence type="ECO:0000313" key="1">
    <source>
        <dbReference type="EMBL" id="KAK7446687.1"/>
    </source>
</evidence>
<comment type="caution">
    <text evidence="1">The sequence shown here is derived from an EMBL/GenBank/DDBJ whole genome shotgun (WGS) entry which is preliminary data.</text>
</comment>
<protein>
    <submittedName>
        <fullName evidence="1">Uncharacterized protein</fullName>
    </submittedName>
</protein>
<name>A0ABR1J0J5_9AGAR</name>
<evidence type="ECO:0000313" key="2">
    <source>
        <dbReference type="Proteomes" id="UP001498398"/>
    </source>
</evidence>
<gene>
    <name evidence="1" type="ORF">VKT23_014382</name>
</gene>
<proteinExistence type="predicted"/>
<keyword evidence="2" id="KW-1185">Reference proteome</keyword>
<organism evidence="1 2">
    <name type="scientific">Marasmiellus scandens</name>
    <dbReference type="NCBI Taxonomy" id="2682957"/>
    <lineage>
        <taxon>Eukaryota</taxon>
        <taxon>Fungi</taxon>
        <taxon>Dikarya</taxon>
        <taxon>Basidiomycota</taxon>
        <taxon>Agaricomycotina</taxon>
        <taxon>Agaricomycetes</taxon>
        <taxon>Agaricomycetidae</taxon>
        <taxon>Agaricales</taxon>
        <taxon>Marasmiineae</taxon>
        <taxon>Omphalotaceae</taxon>
        <taxon>Marasmiellus</taxon>
    </lineage>
</organism>